<dbReference type="SMART" id="SM00490">
    <property type="entry name" value="HELICc"/>
    <property type="match status" value="1"/>
</dbReference>
<dbReference type="InterPro" id="IPR014001">
    <property type="entry name" value="Helicase_ATP-bd"/>
</dbReference>
<dbReference type="PROSITE" id="PS51192">
    <property type="entry name" value="HELICASE_ATP_BIND_1"/>
    <property type="match status" value="1"/>
</dbReference>
<comment type="catalytic activity">
    <reaction evidence="10">
        <text>ATP + H2O = ADP + phosphate + H(+)</text>
        <dbReference type="Rhea" id="RHEA:13065"/>
        <dbReference type="ChEBI" id="CHEBI:15377"/>
        <dbReference type="ChEBI" id="CHEBI:15378"/>
        <dbReference type="ChEBI" id="CHEBI:30616"/>
        <dbReference type="ChEBI" id="CHEBI:43474"/>
        <dbReference type="ChEBI" id="CHEBI:456216"/>
        <dbReference type="EC" id="3.6.4.13"/>
    </reaction>
</comment>
<keyword evidence="19" id="KW-1185">Reference proteome</keyword>
<dbReference type="InterPro" id="IPR027417">
    <property type="entry name" value="P-loop_NTPase"/>
</dbReference>
<dbReference type="Proteomes" id="UP000030755">
    <property type="component" value="Unassembled WGS sequence"/>
</dbReference>
<evidence type="ECO:0000313" key="18">
    <source>
        <dbReference type="EMBL" id="RKP19999.1"/>
    </source>
</evidence>
<evidence type="ECO:0000256" key="2">
    <source>
        <dbReference type="ARBA" id="ARBA00022664"/>
    </source>
</evidence>
<feature type="domain" description="Helicase C-terminal" evidence="15">
    <location>
        <begin position="463"/>
        <end position="624"/>
    </location>
</feature>
<dbReference type="GO" id="GO:0005524">
    <property type="term" value="F:ATP binding"/>
    <property type="evidence" value="ECO:0007669"/>
    <property type="project" value="UniProtKB-KW"/>
</dbReference>
<dbReference type="PROSITE" id="PS00039">
    <property type="entry name" value="DEAD_ATP_HELICASE"/>
    <property type="match status" value="1"/>
</dbReference>
<dbReference type="InterPro" id="IPR001650">
    <property type="entry name" value="Helicase_C-like"/>
</dbReference>
<dbReference type="InterPro" id="IPR057479">
    <property type="entry name" value="PRP28/DDX23-like_helical"/>
</dbReference>
<dbReference type="EC" id="3.6.4.13" evidence="1"/>
<dbReference type="GO" id="GO:0003723">
    <property type="term" value="F:RNA binding"/>
    <property type="evidence" value="ECO:0007669"/>
    <property type="project" value="EnsemblFungi"/>
</dbReference>
<keyword evidence="2" id="KW-0507">mRNA processing</keyword>
<organism evidence="17 19">
    <name type="scientific">Rozella allomycis (strain CSF55)</name>
    <dbReference type="NCBI Taxonomy" id="988480"/>
    <lineage>
        <taxon>Eukaryota</taxon>
        <taxon>Fungi</taxon>
        <taxon>Fungi incertae sedis</taxon>
        <taxon>Cryptomycota</taxon>
        <taxon>Cryptomycota incertae sedis</taxon>
        <taxon>Rozella</taxon>
    </lineage>
</organism>
<comment type="similarity">
    <text evidence="8">Belongs to the DEAD box helicase family. DDX23/PRP28 subfamily.</text>
</comment>
<dbReference type="SUPFAM" id="SSF52540">
    <property type="entry name" value="P-loop containing nucleoside triphosphate hydrolases"/>
    <property type="match status" value="1"/>
</dbReference>
<gene>
    <name evidence="17" type="ORF">O9G_000638</name>
    <name evidence="18" type="ORF">ROZALSC1DRAFT_28465</name>
</gene>
<evidence type="ECO:0000259" key="15">
    <source>
        <dbReference type="PROSITE" id="PS51194"/>
    </source>
</evidence>
<evidence type="ECO:0000256" key="4">
    <source>
        <dbReference type="ARBA" id="ARBA00022801"/>
    </source>
</evidence>
<dbReference type="HOGENOM" id="CLU_003041_11_2_1"/>
<evidence type="ECO:0000256" key="6">
    <source>
        <dbReference type="ARBA" id="ARBA00022840"/>
    </source>
</evidence>
<evidence type="ECO:0000259" key="16">
    <source>
        <dbReference type="PROSITE" id="PS51195"/>
    </source>
</evidence>
<evidence type="ECO:0000256" key="10">
    <source>
        <dbReference type="ARBA" id="ARBA00047984"/>
    </source>
</evidence>
<dbReference type="SMART" id="SM00487">
    <property type="entry name" value="DEXDc"/>
    <property type="match status" value="1"/>
</dbReference>
<dbReference type="GO" id="GO:0005682">
    <property type="term" value="C:U5 snRNP"/>
    <property type="evidence" value="ECO:0007669"/>
    <property type="project" value="EnsemblFungi"/>
</dbReference>
<dbReference type="PANTHER" id="PTHR47958">
    <property type="entry name" value="ATP-DEPENDENT RNA HELICASE DBP3"/>
    <property type="match status" value="1"/>
</dbReference>
<dbReference type="Pfam" id="PF25430">
    <property type="entry name" value="DDX23"/>
    <property type="match status" value="1"/>
</dbReference>
<evidence type="ECO:0000259" key="14">
    <source>
        <dbReference type="PROSITE" id="PS51192"/>
    </source>
</evidence>
<dbReference type="CDD" id="cd17945">
    <property type="entry name" value="DEADc_DDX23"/>
    <property type="match status" value="1"/>
</dbReference>
<keyword evidence="4 12" id="KW-0378">Hydrolase</keyword>
<feature type="domain" description="Helicase ATP-binding" evidence="14">
    <location>
        <begin position="255"/>
        <end position="452"/>
    </location>
</feature>
<feature type="short sequence motif" description="Q motif" evidence="11">
    <location>
        <begin position="224"/>
        <end position="252"/>
    </location>
</feature>
<dbReference type="PROSITE" id="PS51194">
    <property type="entry name" value="HELICASE_CTER"/>
    <property type="match status" value="1"/>
</dbReference>
<name>A0A075AY91_ROZAC</name>
<dbReference type="GO" id="GO:0016787">
    <property type="term" value="F:hydrolase activity"/>
    <property type="evidence" value="ECO:0007669"/>
    <property type="project" value="UniProtKB-KW"/>
</dbReference>
<keyword evidence="6 12" id="KW-0067">ATP-binding</keyword>
<dbReference type="STRING" id="988480.A0A075AY91"/>
<evidence type="ECO:0000313" key="19">
    <source>
        <dbReference type="Proteomes" id="UP000030755"/>
    </source>
</evidence>
<dbReference type="GO" id="GO:0003724">
    <property type="term" value="F:RNA helicase activity"/>
    <property type="evidence" value="ECO:0007669"/>
    <property type="project" value="UniProtKB-EC"/>
</dbReference>
<dbReference type="GO" id="GO:0000384">
    <property type="term" value="F:first spliceosomal transesterification activity"/>
    <property type="evidence" value="ECO:0007669"/>
    <property type="project" value="EnsemblFungi"/>
</dbReference>
<feature type="domain" description="DEAD-box RNA helicase Q" evidence="16">
    <location>
        <begin position="224"/>
        <end position="252"/>
    </location>
</feature>
<feature type="region of interest" description="Disordered" evidence="13">
    <location>
        <begin position="1"/>
        <end position="71"/>
    </location>
</feature>
<sequence>MKEPVSLEELLKKKEEEERLNAKPKYMSKEERMKRALEERRRDAEKKRNNLEAFKTQNEQSKLPEPSPTYVKNTIPEKELQAIKAKYLGLETKNKRRRYSDRRFVFEWAEHEDTSVESNPLYATRKDYTSFGRGHTGGIDPNESSANKDEFYEKLMDERRTDVEKERVKELDDIKKMKEKKRLRFDDRHWTEKPLEEMNSRDWRILKEDYSISTKGGSISNPLRNWDEAELNYKIKRKIYDLGYEEPTPVQRQSIPIILSTRDMIGIAETGSGKTLAFLLPMIESIINIRKEDNDSFNNGPFALVLAPTRELALQIEQEAKMFTEALNLKTVAVVGGHIMAEQSYNLRGGVDLLIATPGRLKDLLESHVVVLNHCYFVVMDEADRMIDMGFEIDVNFILDNLPASTQKPEDKAEDLKFLKNKRFRQTTMFSATMPPSVERMAKKYLKKPAVVTIGIAGKAVDRIEQKVEMMKEDRKWDRLVRILNGGFEPPIIVFVRQKRTVDYLTRQLEKLNFKVVGLHGGKTQDQREKSLDLLRKGQKNILIATDVASRGIDIKDVSLVINYDMSKTIEGNFYSIGRTGRAGKEGKAITFLTNDDQETFYDLKLMLQASPISQVPSELKNHEAARYRPGITVIKKKSEETIFKDE</sequence>
<dbReference type="AlphaFoldDB" id="A0A075AY91"/>
<evidence type="ECO:0000313" key="17">
    <source>
        <dbReference type="EMBL" id="EPZ35242.1"/>
    </source>
</evidence>
<dbReference type="CDD" id="cd18787">
    <property type="entry name" value="SF2_C_DEAD"/>
    <property type="match status" value="1"/>
</dbReference>
<comment type="subunit">
    <text evidence="9">Component of the U5 snRNP complex.</text>
</comment>
<keyword evidence="3 12" id="KW-0547">Nucleotide-binding</keyword>
<evidence type="ECO:0000256" key="12">
    <source>
        <dbReference type="RuleBase" id="RU000492"/>
    </source>
</evidence>
<dbReference type="InterPro" id="IPR000629">
    <property type="entry name" value="RNA-helicase_DEAD-box_CS"/>
</dbReference>
<reference evidence="17 19" key="1">
    <citation type="journal article" date="2013" name="Curr. Biol.">
        <title>Shared signatures of parasitism and phylogenomics unite Cryptomycota and microsporidia.</title>
        <authorList>
            <person name="James T.Y."/>
            <person name="Pelin A."/>
            <person name="Bonen L."/>
            <person name="Ahrendt S."/>
            <person name="Sain D."/>
            <person name="Corradi N."/>
            <person name="Stajich J.E."/>
        </authorList>
    </citation>
    <scope>NUCLEOTIDE SEQUENCE [LARGE SCALE GENOMIC DNA]</scope>
    <source>
        <strain evidence="17">CSF55</strain>
        <strain evidence="17">CSF55</strain>
    </source>
</reference>
<evidence type="ECO:0000256" key="8">
    <source>
        <dbReference type="ARBA" id="ARBA00037954"/>
    </source>
</evidence>
<evidence type="ECO:0000256" key="13">
    <source>
        <dbReference type="SAM" id="MobiDB-lite"/>
    </source>
</evidence>
<reference evidence="18" key="3">
    <citation type="submission" date="2018-08" db="EMBL/GenBank/DDBJ databases">
        <title>Leveraging single-cell genomics to expand the Fungal Tree of Life.</title>
        <authorList>
            <consortium name="DOE Joint Genome Institute"/>
            <person name="Ahrendt S.R."/>
            <person name="Quandt C.A."/>
            <person name="Ciobanu D."/>
            <person name="Clum A."/>
            <person name="Salamov A."/>
            <person name="Andreopoulos B."/>
            <person name="Cheng J.-F."/>
            <person name="Woyke T."/>
            <person name="Pelin A."/>
            <person name="Henrissat B."/>
            <person name="Reynolds N."/>
            <person name="Benny G.L."/>
            <person name="Smith M.E."/>
            <person name="James T.Y."/>
            <person name="Grigoriev I.V."/>
        </authorList>
    </citation>
    <scope>NUCLEOTIDE SEQUENCE</scope>
    <source>
        <strain evidence="18">CSF55</strain>
    </source>
</reference>
<dbReference type="PROSITE" id="PS51195">
    <property type="entry name" value="Q_MOTIF"/>
    <property type="match status" value="1"/>
</dbReference>
<evidence type="ECO:0000256" key="9">
    <source>
        <dbReference type="ARBA" id="ARBA00038719"/>
    </source>
</evidence>
<dbReference type="InterPro" id="IPR011545">
    <property type="entry name" value="DEAD/DEAH_box_helicase_dom"/>
</dbReference>
<evidence type="ECO:0000256" key="11">
    <source>
        <dbReference type="PROSITE-ProRule" id="PRU00552"/>
    </source>
</evidence>
<accession>A0A075AY91</accession>
<keyword evidence="5 12" id="KW-0347">Helicase</keyword>
<dbReference type="EMBL" id="ML005127">
    <property type="protein sequence ID" value="RKP19999.1"/>
    <property type="molecule type" value="Genomic_DNA"/>
</dbReference>
<protein>
    <recommendedName>
        <fullName evidence="1">RNA helicase</fullName>
        <ecNumber evidence="1">3.6.4.13</ecNumber>
    </recommendedName>
</protein>
<dbReference type="Pfam" id="PF00271">
    <property type="entry name" value="Helicase_C"/>
    <property type="match status" value="1"/>
</dbReference>
<evidence type="ECO:0000256" key="1">
    <source>
        <dbReference type="ARBA" id="ARBA00012552"/>
    </source>
</evidence>
<feature type="compositionally biased region" description="Basic and acidic residues" evidence="13">
    <location>
        <begin position="1"/>
        <end position="50"/>
    </location>
</feature>
<dbReference type="OrthoDB" id="196131at2759"/>
<dbReference type="GO" id="GO:0000395">
    <property type="term" value="P:mRNA 5'-splice site recognition"/>
    <property type="evidence" value="ECO:0007669"/>
    <property type="project" value="EnsemblFungi"/>
</dbReference>
<dbReference type="EMBL" id="KE560848">
    <property type="protein sequence ID" value="EPZ35242.1"/>
    <property type="molecule type" value="Genomic_DNA"/>
</dbReference>
<dbReference type="InterPro" id="IPR014014">
    <property type="entry name" value="RNA_helicase_DEAD_Q_motif"/>
</dbReference>
<reference evidence="20" key="2">
    <citation type="journal article" date="2018" name="Nat. Microbiol.">
        <title>Leveraging single-cell genomics to expand the fungal tree of life.</title>
        <authorList>
            <person name="Ahrendt S.R."/>
            <person name="Quandt C.A."/>
            <person name="Ciobanu D."/>
            <person name="Clum A."/>
            <person name="Salamov A."/>
            <person name="Andreopoulos B."/>
            <person name="Cheng J.F."/>
            <person name="Woyke T."/>
            <person name="Pelin A."/>
            <person name="Henrissat B."/>
            <person name="Reynolds N.K."/>
            <person name="Benny G.L."/>
            <person name="Smith M.E."/>
            <person name="James T.Y."/>
            <person name="Grigoriev I.V."/>
        </authorList>
    </citation>
    <scope>NUCLEOTIDE SEQUENCE [LARGE SCALE GENOMIC DNA]</scope>
    <source>
        <strain evidence="20">CSF55</strain>
    </source>
</reference>
<evidence type="ECO:0000256" key="7">
    <source>
        <dbReference type="ARBA" id="ARBA00023187"/>
    </source>
</evidence>
<dbReference type="Gene3D" id="3.40.50.300">
    <property type="entry name" value="P-loop containing nucleotide triphosphate hydrolases"/>
    <property type="match status" value="2"/>
</dbReference>
<dbReference type="Proteomes" id="UP000281549">
    <property type="component" value="Unassembled WGS sequence"/>
</dbReference>
<evidence type="ECO:0000313" key="20">
    <source>
        <dbReference type="Proteomes" id="UP000281549"/>
    </source>
</evidence>
<dbReference type="Pfam" id="PF00270">
    <property type="entry name" value="DEAD"/>
    <property type="match status" value="1"/>
</dbReference>
<evidence type="ECO:0000256" key="5">
    <source>
        <dbReference type="ARBA" id="ARBA00022806"/>
    </source>
</evidence>
<proteinExistence type="inferred from homology"/>
<dbReference type="OMA" id="ARDIKHM"/>
<evidence type="ECO:0000256" key="3">
    <source>
        <dbReference type="ARBA" id="ARBA00022741"/>
    </source>
</evidence>
<keyword evidence="7" id="KW-0508">mRNA splicing</keyword>